<name>A0A1J4K853_9EUKA</name>
<keyword evidence="1" id="KW-0175">Coiled coil</keyword>
<evidence type="ECO:0000313" key="3">
    <source>
        <dbReference type="EMBL" id="OHT07154.1"/>
    </source>
</evidence>
<dbReference type="AlphaFoldDB" id="A0A1J4K853"/>
<evidence type="ECO:0000256" key="2">
    <source>
        <dbReference type="SAM" id="MobiDB-lite"/>
    </source>
</evidence>
<comment type="caution">
    <text evidence="3">The sequence shown here is derived from an EMBL/GenBank/DDBJ whole genome shotgun (WGS) entry which is preliminary data.</text>
</comment>
<dbReference type="RefSeq" id="XP_068360290.1">
    <property type="nucleotide sequence ID" value="XM_068490005.1"/>
</dbReference>
<reference evidence="3" key="1">
    <citation type="submission" date="2016-10" db="EMBL/GenBank/DDBJ databases">
        <authorList>
            <person name="Benchimol M."/>
            <person name="Almeida L.G."/>
            <person name="Vasconcelos A.T."/>
            <person name="Perreira-Neves A."/>
            <person name="Rosa I.A."/>
            <person name="Tasca T."/>
            <person name="Bogo M.R."/>
            <person name="de Souza W."/>
        </authorList>
    </citation>
    <scope>NUCLEOTIDE SEQUENCE [LARGE SCALE GENOMIC DNA]</scope>
    <source>
        <strain evidence="3">K</strain>
    </source>
</reference>
<protein>
    <submittedName>
        <fullName evidence="3">Uncharacterized protein</fullName>
    </submittedName>
</protein>
<accession>A0A1J4K853</accession>
<sequence>MNEPSNLPPIFSTTESKAYEESGDDPVDPSLMQSFRDDLLSSFDNIAPKVSQLERTFAKTITRAQSIKSKSNFNFSDQLNDIQIKMKEMHHKSIDLSRKVQSLTLTSQTSSALAAPRLLRPVNDSFCDFREEFDHSLKNLATLSTNINEKSQNLSSSLENMTKLPKSVEIMKSDIASLLQKCTQNEKTIEKTKDQVSKMLSDLEREVCADIDDKISDADEMIKKMDKMATKGMAEADSLSSRMQNDKETLQKSFSSLTAEIENATSQKLQKLNTAIEAASRRGNSLIESIQNQLSEEFDQIMKNESIEQENSILDQIEQAREESQIVALLNKLDQLQEKIQNLEKNDDNTTQTGSFYEEDENENENNEENDVEVFTKIIDNKTYKFFCRPDGTFTMEIE</sequence>
<feature type="compositionally biased region" description="Acidic residues" evidence="2">
    <location>
        <begin position="357"/>
        <end position="371"/>
    </location>
</feature>
<feature type="region of interest" description="Disordered" evidence="2">
    <location>
        <begin position="342"/>
        <end position="371"/>
    </location>
</feature>
<evidence type="ECO:0000256" key="1">
    <source>
        <dbReference type="SAM" id="Coils"/>
    </source>
</evidence>
<gene>
    <name evidence="3" type="ORF">TRFO_01276</name>
</gene>
<dbReference type="Proteomes" id="UP000179807">
    <property type="component" value="Unassembled WGS sequence"/>
</dbReference>
<organism evidence="3 4">
    <name type="scientific">Tritrichomonas foetus</name>
    <dbReference type="NCBI Taxonomy" id="1144522"/>
    <lineage>
        <taxon>Eukaryota</taxon>
        <taxon>Metamonada</taxon>
        <taxon>Parabasalia</taxon>
        <taxon>Tritrichomonadida</taxon>
        <taxon>Tritrichomonadidae</taxon>
        <taxon>Tritrichomonas</taxon>
    </lineage>
</organism>
<feature type="coiled-coil region" evidence="1">
    <location>
        <begin position="175"/>
        <end position="206"/>
    </location>
</feature>
<dbReference type="OrthoDB" id="10612755at2759"/>
<proteinExistence type="predicted"/>
<keyword evidence="4" id="KW-1185">Reference proteome</keyword>
<dbReference type="VEuPathDB" id="TrichDB:TRFO_01276"/>
<feature type="region of interest" description="Disordered" evidence="2">
    <location>
        <begin position="1"/>
        <end position="28"/>
    </location>
</feature>
<evidence type="ECO:0000313" key="4">
    <source>
        <dbReference type="Proteomes" id="UP000179807"/>
    </source>
</evidence>
<dbReference type="GeneID" id="94824709"/>
<dbReference type="EMBL" id="MLAK01000704">
    <property type="protein sequence ID" value="OHT07154.1"/>
    <property type="molecule type" value="Genomic_DNA"/>
</dbReference>